<dbReference type="GO" id="GO:0005886">
    <property type="term" value="C:plasma membrane"/>
    <property type="evidence" value="ECO:0000318"/>
    <property type="project" value="GO_Central"/>
</dbReference>
<reference evidence="4" key="1">
    <citation type="submission" date="2018-08" db="EMBL/GenBank/DDBJ databases">
        <authorList>
            <person name="Rossello M."/>
        </authorList>
    </citation>
    <scope>NUCLEOTIDE SEQUENCE [LARGE SCALE GENOMIC DNA]</scope>
    <source>
        <strain evidence="4">cv. Chinese Spring</strain>
    </source>
</reference>
<dbReference type="GO" id="GO:0004672">
    <property type="term" value="F:protein kinase activity"/>
    <property type="evidence" value="ECO:0000318"/>
    <property type="project" value="GO_Central"/>
</dbReference>
<organism evidence="4">
    <name type="scientific">Triticum aestivum</name>
    <name type="common">Wheat</name>
    <dbReference type="NCBI Taxonomy" id="4565"/>
    <lineage>
        <taxon>Eukaryota</taxon>
        <taxon>Viridiplantae</taxon>
        <taxon>Streptophyta</taxon>
        <taxon>Embryophyta</taxon>
        <taxon>Tracheophyta</taxon>
        <taxon>Spermatophyta</taxon>
        <taxon>Magnoliopsida</taxon>
        <taxon>Liliopsida</taxon>
        <taxon>Poales</taxon>
        <taxon>Poaceae</taxon>
        <taxon>BOP clade</taxon>
        <taxon>Pooideae</taxon>
        <taxon>Triticodae</taxon>
        <taxon>Triticeae</taxon>
        <taxon>Triticinae</taxon>
        <taxon>Triticum</taxon>
    </lineage>
</organism>
<dbReference type="GO" id="GO:0005524">
    <property type="term" value="F:ATP binding"/>
    <property type="evidence" value="ECO:0007669"/>
    <property type="project" value="UniProtKB-KW"/>
</dbReference>
<sequence>MSCCSHKSDSRCSHKVSSSLPQSLKEDPQLFQKAQTFFRFSDLCHGCQLLAFKLKTGVQRCIHLYLSYLKYVCRLSTFEANLFLCGLLKMAGSRLLWRTNHPVAMLPIVLNDQGIVDSLTENNQRSMWASTRIGEDEQLYLVHVQGTAGIGLPITLAVKKFQNSDGIVDGNLENRCKSEMILLASIRHDNIVNVLHFIQRENALLLVYTYQVNGSLDQWLHRREEGDLPLSWPQRKAIAIGVAQGLRHLHHGCNRPIVHHNITSTNILLDHNFKAVIASFGAAQMNMAGLNQPLPIAWTVFGNFGYAAPEYGRAASQLTEKVDTYSLGVVLLELVTGRVADGVDGQLAIWARDNCSELMAKKLERFKIAVDKGIPDQAQYMEEMATVFRLGVDCTVDDPQQRPSMQMAFKRLRRGRGLGRFGGLLTCYNLYITSEDVTQVKKELMFCGTLKFEVYALLSFCLARKASGCPKAKGGWLQGKMVANFPLECKVVPSLLCFCTRGMHSVFASDYETVGAVAFIR</sequence>
<dbReference type="SUPFAM" id="SSF56112">
    <property type="entry name" value="Protein kinase-like (PK-like)"/>
    <property type="match status" value="1"/>
</dbReference>
<name>A0A3B6I388_WHEAT</name>
<dbReference type="GeneID" id="123088566"/>
<keyword evidence="1" id="KW-0547">Nucleotide-binding</keyword>
<dbReference type="PROSITE" id="PS50011">
    <property type="entry name" value="PROTEIN_KINASE_DOM"/>
    <property type="match status" value="1"/>
</dbReference>
<dbReference type="RefSeq" id="XP_044366709.1">
    <property type="nucleotide sequence ID" value="XM_044510774.1"/>
</dbReference>
<dbReference type="Gramene" id="TraesCS4A03G1219300.1">
    <property type="protein sequence ID" value="TraesCS4A03G1219300.1.CDS"/>
    <property type="gene ID" value="TraesCS4A03G1219300"/>
</dbReference>
<feature type="domain" description="Protein kinase" evidence="3">
    <location>
        <begin position="127"/>
        <end position="421"/>
    </location>
</feature>
<proteinExistence type="predicted"/>
<dbReference type="Gramene" id="TraesCS4A02G483300.3">
    <property type="protein sequence ID" value="TraesCS4A02G483300.3"/>
    <property type="gene ID" value="TraesCS4A02G483300"/>
</dbReference>
<dbReference type="PANTHER" id="PTHR27001">
    <property type="entry name" value="OS01G0253100 PROTEIN"/>
    <property type="match status" value="1"/>
</dbReference>
<accession>A0A3B6I388</accession>
<dbReference type="InterPro" id="IPR000719">
    <property type="entry name" value="Prot_kinase_dom"/>
</dbReference>
<dbReference type="Pfam" id="PF00069">
    <property type="entry name" value="Pkinase"/>
    <property type="match status" value="1"/>
</dbReference>
<dbReference type="EnsemblPlants" id="TraesCS4A02G483300.3">
    <property type="protein sequence ID" value="TraesCS4A02G483300.3"/>
    <property type="gene ID" value="TraesCS4A02G483300"/>
</dbReference>
<keyword evidence="2" id="KW-0067">ATP-binding</keyword>
<dbReference type="KEGG" id="taes:123088566"/>
<dbReference type="OrthoDB" id="64767at2759"/>
<evidence type="ECO:0000313" key="4">
    <source>
        <dbReference type="EnsemblPlants" id="TraesCS4A02G483300.3"/>
    </source>
</evidence>
<dbReference type="AlphaFoldDB" id="A0A3B6I388"/>
<dbReference type="PANTHER" id="PTHR27001:SF944">
    <property type="entry name" value="PROTEIN KINASE DOMAIN-CONTAINING PROTEIN"/>
    <property type="match status" value="1"/>
</dbReference>
<gene>
    <name evidence="4" type="primary">LOC123088566</name>
</gene>
<dbReference type="GO" id="GO:0007165">
    <property type="term" value="P:signal transduction"/>
    <property type="evidence" value="ECO:0000318"/>
    <property type="project" value="GO_Central"/>
</dbReference>
<evidence type="ECO:0000259" key="3">
    <source>
        <dbReference type="PROSITE" id="PS50011"/>
    </source>
</evidence>
<dbReference type="SMR" id="A0A3B6I388"/>
<evidence type="ECO:0000313" key="5">
    <source>
        <dbReference type="Proteomes" id="UP000019116"/>
    </source>
</evidence>
<dbReference type="Gene3D" id="3.30.200.20">
    <property type="entry name" value="Phosphorylase Kinase, domain 1"/>
    <property type="match status" value="1"/>
</dbReference>
<evidence type="ECO:0000256" key="1">
    <source>
        <dbReference type="ARBA" id="ARBA00022741"/>
    </source>
</evidence>
<evidence type="ECO:0000256" key="2">
    <source>
        <dbReference type="ARBA" id="ARBA00022840"/>
    </source>
</evidence>
<dbReference type="RefSeq" id="XP_044366710.1">
    <property type="nucleotide sequence ID" value="XM_044510775.1"/>
</dbReference>
<protein>
    <recommendedName>
        <fullName evidence="3">Protein kinase domain-containing protein</fullName>
    </recommendedName>
</protein>
<dbReference type="Proteomes" id="UP000019116">
    <property type="component" value="Chromosome 4A"/>
</dbReference>
<dbReference type="Gene3D" id="1.10.510.10">
    <property type="entry name" value="Transferase(Phosphotransferase) domain 1"/>
    <property type="match status" value="1"/>
</dbReference>
<keyword evidence="5" id="KW-1185">Reference proteome</keyword>
<dbReference type="InterPro" id="IPR011009">
    <property type="entry name" value="Kinase-like_dom_sf"/>
</dbReference>
<dbReference type="STRING" id="4565.A0A3B6I388"/>
<reference evidence="4" key="2">
    <citation type="submission" date="2018-10" db="UniProtKB">
        <authorList>
            <consortium name="EnsemblPlants"/>
        </authorList>
    </citation>
    <scope>IDENTIFICATION</scope>
</reference>